<dbReference type="AlphaFoldDB" id="A0A9N9J8U0"/>
<keyword evidence="2" id="KW-1185">Reference proteome</keyword>
<dbReference type="EMBL" id="CAJVPY010019321">
    <property type="protein sequence ID" value="CAG8771047.1"/>
    <property type="molecule type" value="Genomic_DNA"/>
</dbReference>
<protein>
    <submittedName>
        <fullName evidence="1">11448_t:CDS:1</fullName>
    </submittedName>
</protein>
<reference evidence="1" key="1">
    <citation type="submission" date="2021-06" db="EMBL/GenBank/DDBJ databases">
        <authorList>
            <person name="Kallberg Y."/>
            <person name="Tangrot J."/>
            <person name="Rosling A."/>
        </authorList>
    </citation>
    <scope>NUCLEOTIDE SEQUENCE</scope>
    <source>
        <strain evidence="1">MA453B</strain>
    </source>
</reference>
<organism evidence="1 2">
    <name type="scientific">Dentiscutata erythropus</name>
    <dbReference type="NCBI Taxonomy" id="1348616"/>
    <lineage>
        <taxon>Eukaryota</taxon>
        <taxon>Fungi</taxon>
        <taxon>Fungi incertae sedis</taxon>
        <taxon>Mucoromycota</taxon>
        <taxon>Glomeromycotina</taxon>
        <taxon>Glomeromycetes</taxon>
        <taxon>Diversisporales</taxon>
        <taxon>Gigasporaceae</taxon>
        <taxon>Dentiscutata</taxon>
    </lineage>
</organism>
<proteinExistence type="predicted"/>
<evidence type="ECO:0000313" key="2">
    <source>
        <dbReference type="Proteomes" id="UP000789405"/>
    </source>
</evidence>
<gene>
    <name evidence="1" type="ORF">DERYTH_LOCUS18690</name>
</gene>
<feature type="non-terminal residue" evidence="1">
    <location>
        <position position="1"/>
    </location>
</feature>
<dbReference type="Proteomes" id="UP000789405">
    <property type="component" value="Unassembled WGS sequence"/>
</dbReference>
<accession>A0A9N9J8U0</accession>
<sequence length="41" mass="4916">VTKCLLQKENEPQKSYAKTTSDELSRCWKHFNTVLLRKLDY</sequence>
<comment type="caution">
    <text evidence="1">The sequence shown here is derived from an EMBL/GenBank/DDBJ whole genome shotgun (WGS) entry which is preliminary data.</text>
</comment>
<evidence type="ECO:0000313" key="1">
    <source>
        <dbReference type="EMBL" id="CAG8771047.1"/>
    </source>
</evidence>
<name>A0A9N9J8U0_9GLOM</name>